<feature type="domain" description="F-box" evidence="2">
    <location>
        <begin position="463"/>
        <end position="496"/>
    </location>
</feature>
<evidence type="ECO:0000313" key="3">
    <source>
        <dbReference type="EMBL" id="MQL78116.1"/>
    </source>
</evidence>
<dbReference type="Gene3D" id="1.20.1280.50">
    <property type="match status" value="1"/>
</dbReference>
<evidence type="ECO:0000313" key="4">
    <source>
        <dbReference type="Proteomes" id="UP000652761"/>
    </source>
</evidence>
<evidence type="ECO:0000259" key="2">
    <source>
        <dbReference type="Pfam" id="PF00646"/>
    </source>
</evidence>
<evidence type="ECO:0000256" key="1">
    <source>
        <dbReference type="SAM" id="Phobius"/>
    </source>
</evidence>
<protein>
    <recommendedName>
        <fullName evidence="2">F-box domain-containing protein</fullName>
    </recommendedName>
</protein>
<keyword evidence="4" id="KW-1185">Reference proteome</keyword>
<sequence>MLLCSSPSPLPPSSSLVRAVAEEGIASLQPRCCCYRRCCLATVLPSLRMESCCLGPMEFAAAAAVGDAGRSYCRWSLRVGVFLGLWRSWPPCAVTPQVQFNTYSYVHIVMGLLCTRVFFVRIRDACVDSLALCLTSLRPVLWHLRACPSARCAFGVVTISWDPRPCGPIEGGLRATSASVERFSRRRGKRCWTGPLSRLLRSLSWSRSRRVWGVAFCGVLGARLLRLRLCVLCRVGVALYFLPSSCVVLVFVVEPVRGWVPCWASFAKLIPPYFLPGLSSREPVFVFGRSALCRLWSAALAVVVVQQDSSGSRRRVAVVAMLRTWCVIAGWFVPLVLLTMESLVEVFLVRRTVTDKFGSVLLVVVAALSTACVFDVAERVCLWCGFHRCRHVFLTQADADEPTLLMAQGLPVSGDSTVKEKPSFCSCLPGVALMITMDDGNRSNSNRRRRKRRRGIGEDFRPWSDIPLDVLCNVMRRLTVRDFVRCGAVCASWRSTMLQWQCSPMLEPPWAIPFSYGDSRGVICPPEGRLLREPSMPWEMSDDPQFPVHQLF</sequence>
<feature type="transmembrane region" description="Helical" evidence="1">
    <location>
        <begin position="357"/>
        <end position="377"/>
    </location>
</feature>
<dbReference type="InterPro" id="IPR036047">
    <property type="entry name" value="F-box-like_dom_sf"/>
</dbReference>
<keyword evidence="1" id="KW-1133">Transmembrane helix</keyword>
<dbReference type="AlphaFoldDB" id="A0A843U789"/>
<keyword evidence="1" id="KW-0812">Transmembrane</keyword>
<dbReference type="OrthoDB" id="692376at2759"/>
<feature type="transmembrane region" description="Helical" evidence="1">
    <location>
        <begin position="317"/>
        <end position="337"/>
    </location>
</feature>
<dbReference type="Pfam" id="PF00646">
    <property type="entry name" value="F-box"/>
    <property type="match status" value="1"/>
</dbReference>
<feature type="transmembrane region" description="Helical" evidence="1">
    <location>
        <begin position="231"/>
        <end position="253"/>
    </location>
</feature>
<keyword evidence="1" id="KW-0472">Membrane</keyword>
<gene>
    <name evidence="3" type="ORF">Taro_010538</name>
</gene>
<dbReference type="InterPro" id="IPR001810">
    <property type="entry name" value="F-box_dom"/>
</dbReference>
<dbReference type="Proteomes" id="UP000652761">
    <property type="component" value="Unassembled WGS sequence"/>
</dbReference>
<dbReference type="CDD" id="cd09917">
    <property type="entry name" value="F-box_SF"/>
    <property type="match status" value="1"/>
</dbReference>
<name>A0A843U789_COLES</name>
<comment type="caution">
    <text evidence="3">The sequence shown here is derived from an EMBL/GenBank/DDBJ whole genome shotgun (WGS) entry which is preliminary data.</text>
</comment>
<reference evidence="3" key="1">
    <citation type="submission" date="2017-07" db="EMBL/GenBank/DDBJ databases">
        <title>Taro Niue Genome Assembly and Annotation.</title>
        <authorList>
            <person name="Atibalentja N."/>
            <person name="Keating K."/>
            <person name="Fields C.J."/>
        </authorList>
    </citation>
    <scope>NUCLEOTIDE SEQUENCE</scope>
    <source>
        <strain evidence="3">Niue_2</strain>
        <tissue evidence="3">Leaf</tissue>
    </source>
</reference>
<dbReference type="SUPFAM" id="SSF81383">
    <property type="entry name" value="F-box domain"/>
    <property type="match status" value="1"/>
</dbReference>
<accession>A0A843U789</accession>
<feature type="transmembrane region" description="Helical" evidence="1">
    <location>
        <begin position="284"/>
        <end position="305"/>
    </location>
</feature>
<dbReference type="PANTHER" id="PTHR45463:SF8">
    <property type="entry name" value="OS09G0392200 PROTEIN"/>
    <property type="match status" value="1"/>
</dbReference>
<dbReference type="EMBL" id="NMUH01000383">
    <property type="protein sequence ID" value="MQL78116.1"/>
    <property type="molecule type" value="Genomic_DNA"/>
</dbReference>
<proteinExistence type="predicted"/>
<organism evidence="3 4">
    <name type="scientific">Colocasia esculenta</name>
    <name type="common">Wild taro</name>
    <name type="synonym">Arum esculentum</name>
    <dbReference type="NCBI Taxonomy" id="4460"/>
    <lineage>
        <taxon>Eukaryota</taxon>
        <taxon>Viridiplantae</taxon>
        <taxon>Streptophyta</taxon>
        <taxon>Embryophyta</taxon>
        <taxon>Tracheophyta</taxon>
        <taxon>Spermatophyta</taxon>
        <taxon>Magnoliopsida</taxon>
        <taxon>Liliopsida</taxon>
        <taxon>Araceae</taxon>
        <taxon>Aroideae</taxon>
        <taxon>Colocasieae</taxon>
        <taxon>Colocasia</taxon>
    </lineage>
</organism>
<dbReference type="PANTHER" id="PTHR45463">
    <property type="entry name" value="OS09G0392200 PROTEIN"/>
    <property type="match status" value="1"/>
</dbReference>